<feature type="compositionally biased region" description="Basic residues" evidence="1">
    <location>
        <begin position="112"/>
        <end position="140"/>
    </location>
</feature>
<evidence type="ECO:0000313" key="3">
    <source>
        <dbReference type="Proteomes" id="UP000704712"/>
    </source>
</evidence>
<gene>
    <name evidence="2" type="ORF">GN958_ATG22728</name>
</gene>
<dbReference type="Proteomes" id="UP000704712">
    <property type="component" value="Unassembled WGS sequence"/>
</dbReference>
<sequence length="140" mass="14864">MTLTKTHSQPRRIFAVSIRCGTKLRRRIGYAPGWSTGFASYAGACLKQDGGNDDYSAVSTPPGVTPVESLPAPVEPAAASPLQTADDPPSSDEPSAESEPAVTEPAVAGPPKSKRRVTKRGAPAKKANYRPRRYTRNSAK</sequence>
<dbReference type="EMBL" id="JAACNO010003191">
    <property type="protein sequence ID" value="KAF4128075.1"/>
    <property type="molecule type" value="Genomic_DNA"/>
</dbReference>
<name>A0A8S9THD2_PHYIN</name>
<proteinExistence type="predicted"/>
<dbReference type="AlphaFoldDB" id="A0A8S9THD2"/>
<accession>A0A8S9THD2</accession>
<comment type="caution">
    <text evidence="2">The sequence shown here is derived from an EMBL/GenBank/DDBJ whole genome shotgun (WGS) entry which is preliminary data.</text>
</comment>
<feature type="region of interest" description="Disordered" evidence="1">
    <location>
        <begin position="49"/>
        <end position="140"/>
    </location>
</feature>
<evidence type="ECO:0000256" key="1">
    <source>
        <dbReference type="SAM" id="MobiDB-lite"/>
    </source>
</evidence>
<reference evidence="2" key="1">
    <citation type="submission" date="2020-03" db="EMBL/GenBank/DDBJ databases">
        <title>Hybrid Assembly of Korean Phytophthora infestans isolates.</title>
        <authorList>
            <person name="Prokchorchik M."/>
            <person name="Lee Y."/>
            <person name="Seo J."/>
            <person name="Cho J.-H."/>
            <person name="Park Y.-E."/>
            <person name="Jang D.-C."/>
            <person name="Im J.-S."/>
            <person name="Choi J.-G."/>
            <person name="Park H.-J."/>
            <person name="Lee G.-B."/>
            <person name="Lee Y.-G."/>
            <person name="Hong S.-Y."/>
            <person name="Cho K."/>
            <person name="Sohn K.H."/>
        </authorList>
    </citation>
    <scope>NUCLEOTIDE SEQUENCE</scope>
    <source>
        <strain evidence="2">KR_2_A2</strain>
    </source>
</reference>
<evidence type="ECO:0000313" key="2">
    <source>
        <dbReference type="EMBL" id="KAF4128075.1"/>
    </source>
</evidence>
<organism evidence="2 3">
    <name type="scientific">Phytophthora infestans</name>
    <name type="common">Potato late blight agent</name>
    <name type="synonym">Botrytis infestans</name>
    <dbReference type="NCBI Taxonomy" id="4787"/>
    <lineage>
        <taxon>Eukaryota</taxon>
        <taxon>Sar</taxon>
        <taxon>Stramenopiles</taxon>
        <taxon>Oomycota</taxon>
        <taxon>Peronosporomycetes</taxon>
        <taxon>Peronosporales</taxon>
        <taxon>Peronosporaceae</taxon>
        <taxon>Phytophthora</taxon>
    </lineage>
</organism>
<protein>
    <submittedName>
        <fullName evidence="2">Uncharacterized protein</fullName>
    </submittedName>
</protein>